<evidence type="ECO:0000256" key="6">
    <source>
        <dbReference type="RuleBase" id="RU004417"/>
    </source>
</evidence>
<dbReference type="RefSeq" id="WP_126351883.1">
    <property type="nucleotide sequence ID" value="NZ_RXPE01000009.1"/>
</dbReference>
<dbReference type="CDD" id="cd01076">
    <property type="entry name" value="NAD_bind_1_Glu_DH"/>
    <property type="match status" value="1"/>
</dbReference>
<dbReference type="AlphaFoldDB" id="A0A3S0KCV9"/>
<dbReference type="PROSITE" id="PS00074">
    <property type="entry name" value="GLFV_DEHYDROGENASE"/>
    <property type="match status" value="1"/>
</dbReference>
<dbReference type="InterPro" id="IPR033922">
    <property type="entry name" value="NAD_bind_Glu_DH"/>
</dbReference>
<evidence type="ECO:0000259" key="7">
    <source>
        <dbReference type="SMART" id="SM00839"/>
    </source>
</evidence>
<keyword evidence="9" id="KW-1185">Reference proteome</keyword>
<dbReference type="PANTHER" id="PTHR11606">
    <property type="entry name" value="GLUTAMATE DEHYDROGENASE"/>
    <property type="match status" value="1"/>
</dbReference>
<gene>
    <name evidence="8" type="ORF">EJ104_06135</name>
</gene>
<dbReference type="InterPro" id="IPR006096">
    <property type="entry name" value="Glu/Leu/Phe/Val/Trp_DH_C"/>
</dbReference>
<dbReference type="InterPro" id="IPR033524">
    <property type="entry name" value="Glu/Leu/Phe/Val_DH_AS"/>
</dbReference>
<dbReference type="OrthoDB" id="9803297at2"/>
<comment type="similarity">
    <text evidence="1 3 6">Belongs to the Glu/Leu/Phe/Val dehydrogenases family.</text>
</comment>
<evidence type="ECO:0000256" key="4">
    <source>
        <dbReference type="PIRSR" id="PIRSR000185-1"/>
    </source>
</evidence>
<dbReference type="Pfam" id="PF00208">
    <property type="entry name" value="ELFV_dehydrog"/>
    <property type="match status" value="1"/>
</dbReference>
<dbReference type="Proteomes" id="UP000277766">
    <property type="component" value="Unassembled WGS sequence"/>
</dbReference>
<evidence type="ECO:0000256" key="2">
    <source>
        <dbReference type="ARBA" id="ARBA00023002"/>
    </source>
</evidence>
<dbReference type="SMART" id="SM00839">
    <property type="entry name" value="ELFV_dehydrog"/>
    <property type="match status" value="1"/>
</dbReference>
<dbReference type="GO" id="GO:0004352">
    <property type="term" value="F:glutamate dehydrogenase (NAD+) activity"/>
    <property type="evidence" value="ECO:0007669"/>
    <property type="project" value="TreeGrafter"/>
</dbReference>
<dbReference type="PANTHER" id="PTHR11606:SF13">
    <property type="entry name" value="GLUTAMATE DEHYDROGENASE 1, MITOCHONDRIAL"/>
    <property type="match status" value="1"/>
</dbReference>
<dbReference type="EMBL" id="RXPE01000009">
    <property type="protein sequence ID" value="RTR27760.1"/>
    <property type="molecule type" value="Genomic_DNA"/>
</dbReference>
<protein>
    <recommendedName>
        <fullName evidence="3">Glutamate dehydrogenase</fullName>
    </recommendedName>
</protein>
<name>A0A3S0KCV9_9DEIO</name>
<reference evidence="8 9" key="1">
    <citation type="submission" date="2018-12" db="EMBL/GenBank/DDBJ databases">
        <title>Deinococcus radiophilus ATCC 27603 genome sequencing and assembly.</title>
        <authorList>
            <person name="Maclea K.S."/>
            <person name="Maynard C.R."/>
        </authorList>
    </citation>
    <scope>NUCLEOTIDE SEQUENCE [LARGE SCALE GENOMIC DNA]</scope>
    <source>
        <strain evidence="8 9">ATCC 27603</strain>
    </source>
</reference>
<feature type="domain" description="Glutamate/phenylalanine/leucine/valine/L-tryptophan dehydrogenase C-terminal" evidence="7">
    <location>
        <begin position="187"/>
        <end position="411"/>
    </location>
</feature>
<dbReference type="InterPro" id="IPR006097">
    <property type="entry name" value="Glu/Leu/Phe/Val/Trp_DH_dimer"/>
</dbReference>
<feature type="site" description="Important for catalysis" evidence="5">
    <location>
        <position position="146"/>
    </location>
</feature>
<proteinExistence type="inferred from homology"/>
<accession>A0A3S0KCV9</accession>
<dbReference type="Pfam" id="PF02812">
    <property type="entry name" value="ELFV_dehydrog_N"/>
    <property type="match status" value="1"/>
</dbReference>
<dbReference type="InterPro" id="IPR014362">
    <property type="entry name" value="Glu_DH"/>
</dbReference>
<evidence type="ECO:0000313" key="8">
    <source>
        <dbReference type="EMBL" id="RTR27760.1"/>
    </source>
</evidence>
<dbReference type="PIRSF" id="PIRSF000185">
    <property type="entry name" value="Glu_DH"/>
    <property type="match status" value="1"/>
</dbReference>
<organism evidence="8 9">
    <name type="scientific">Deinococcus radiophilus</name>
    <dbReference type="NCBI Taxonomy" id="32062"/>
    <lineage>
        <taxon>Bacteria</taxon>
        <taxon>Thermotogati</taxon>
        <taxon>Deinococcota</taxon>
        <taxon>Deinococci</taxon>
        <taxon>Deinococcales</taxon>
        <taxon>Deinococcaceae</taxon>
        <taxon>Deinococcus</taxon>
    </lineage>
</organism>
<evidence type="ECO:0000256" key="5">
    <source>
        <dbReference type="PIRSR" id="PIRSR000185-3"/>
    </source>
</evidence>
<keyword evidence="2 3" id="KW-0560">Oxidoreductase</keyword>
<dbReference type="Gene3D" id="3.40.50.10860">
    <property type="entry name" value="Leucine Dehydrogenase, chain A, domain 1"/>
    <property type="match status" value="1"/>
</dbReference>
<dbReference type="SUPFAM" id="SSF51735">
    <property type="entry name" value="NAD(P)-binding Rossmann-fold domains"/>
    <property type="match status" value="1"/>
</dbReference>
<evidence type="ECO:0000256" key="3">
    <source>
        <dbReference type="PIRNR" id="PIRNR000185"/>
    </source>
</evidence>
<dbReference type="PRINTS" id="PR00082">
    <property type="entry name" value="GLFDHDRGNASE"/>
</dbReference>
<comment type="caution">
    <text evidence="8">The sequence shown here is derived from an EMBL/GenBank/DDBJ whole genome shotgun (WGS) entry which is preliminary data.</text>
</comment>
<evidence type="ECO:0000313" key="9">
    <source>
        <dbReference type="Proteomes" id="UP000277766"/>
    </source>
</evidence>
<dbReference type="SUPFAM" id="SSF53223">
    <property type="entry name" value="Aminoacid dehydrogenase-like, N-terminal domain"/>
    <property type="match status" value="1"/>
</dbReference>
<dbReference type="Gene3D" id="3.40.50.720">
    <property type="entry name" value="NAD(P)-binding Rossmann-like Domain"/>
    <property type="match status" value="1"/>
</dbReference>
<dbReference type="InterPro" id="IPR006095">
    <property type="entry name" value="Glu/Leu/Phe/Val/Trp_DH"/>
</dbReference>
<dbReference type="InterPro" id="IPR046346">
    <property type="entry name" value="Aminoacid_DH-like_N_sf"/>
</dbReference>
<feature type="active site" description="Proton donor" evidence="4">
    <location>
        <position position="106"/>
    </location>
</feature>
<dbReference type="GO" id="GO:0006538">
    <property type="term" value="P:L-glutamate catabolic process"/>
    <property type="evidence" value="ECO:0007669"/>
    <property type="project" value="TreeGrafter"/>
</dbReference>
<evidence type="ECO:0000256" key="1">
    <source>
        <dbReference type="ARBA" id="ARBA00006382"/>
    </source>
</evidence>
<sequence length="414" mass="44895">MRVSGLNWQGLMEQLQEALPYCEVTDQSLAYFKYPRRSVKMNLPVKMDDGQVRVFQGYRSVHSNARGPSMGGVRFREGLSLHECEVLAAIMTLKAAVADLPLGGAKGGVDVDPETLSAHEQEGLTRRFTSELFELIGPNEDILAPDVGTDSQHMAWIYDAFNEGRGTSINGMVVGKPMALGGSYATKDARGQSAAMVTARALEDSGQGVKNARIAIFGYGDVGSKAARLLQAQGALIVAVSDRHGAIYSSSGLDLPALAEHREQGGSVCGFALDISKDELLELDVDALILAFDFGTVNAGNAHKVRATYLVEATNRAVLPEAERYLRERDIQVLPDLVAAIGGVVVNYVEWVQSHTNFFWTADEIEAVAEQHINRALDDVMNVMEQNGIDMRTAAYVLALSRLNSATEMRGVYP</sequence>
<dbReference type="InterPro" id="IPR036291">
    <property type="entry name" value="NAD(P)-bd_dom_sf"/>
</dbReference>